<accession>A0ABW3W0C5</accession>
<dbReference type="EMBL" id="JBHTLX010000017">
    <property type="protein sequence ID" value="MFD1248637.1"/>
    <property type="molecule type" value="Genomic_DNA"/>
</dbReference>
<evidence type="ECO:0000313" key="5">
    <source>
        <dbReference type="Proteomes" id="UP001597229"/>
    </source>
</evidence>
<dbReference type="InterPro" id="IPR008984">
    <property type="entry name" value="SMAD_FHA_dom_sf"/>
</dbReference>
<gene>
    <name evidence="4" type="ORF">ACFQ3F_12630</name>
</gene>
<keyword evidence="5" id="KW-1185">Reference proteome</keyword>
<feature type="compositionally biased region" description="Pro residues" evidence="2">
    <location>
        <begin position="251"/>
        <end position="307"/>
    </location>
</feature>
<feature type="domain" description="FHA" evidence="3">
    <location>
        <begin position="405"/>
        <end position="465"/>
    </location>
</feature>
<evidence type="ECO:0000256" key="1">
    <source>
        <dbReference type="ARBA" id="ARBA00022553"/>
    </source>
</evidence>
<evidence type="ECO:0000256" key="2">
    <source>
        <dbReference type="SAM" id="MobiDB-lite"/>
    </source>
</evidence>
<comment type="caution">
    <text evidence="4">The sequence shown here is derived from an EMBL/GenBank/DDBJ whole genome shotgun (WGS) entry which is preliminary data.</text>
</comment>
<feature type="compositionally biased region" description="Pro residues" evidence="2">
    <location>
        <begin position="185"/>
        <end position="197"/>
    </location>
</feature>
<dbReference type="RefSeq" id="WP_379228688.1">
    <property type="nucleotide sequence ID" value="NZ_JBHTLX010000017.1"/>
</dbReference>
<dbReference type="Proteomes" id="UP001597229">
    <property type="component" value="Unassembled WGS sequence"/>
</dbReference>
<evidence type="ECO:0000313" key="4">
    <source>
        <dbReference type="EMBL" id="MFD1248637.1"/>
    </source>
</evidence>
<sequence length="502" mass="50441">MSEIANGAAGAWSYRAGGWYAVFGSNAVIVLPASQKDQVVGLWALVDGGAGFDEVLDGLLAAGLSKIPGFVLAGIDAGRFLLRGDGVVATLTTGAGDSAETVTVDGAQSHTWVERAVEGVTALSISLPAAETDEGTVDFPIDTGLVRVGRIDRPAVSGAPAAAPPAAEPAAAAVVAGAHLAEEPAPAPLDEPAPFDEPAPVEEPAAFDDSPATEVMEAIPDDIPDPLTDPIGEAPSEPAPEGWVTPWDEPTGPPPSMPAPSVPPPSMPPPPGLPPLPSDLPPVPPTPPPGWVPPPPPLPAEPEPAPAEPAAAEPAAPEQHDAPLTVGSWEPVGSGFPPPAPASDVPDVPSIPNPIDHDGFTVVGGEPPAPAVPGFGDQPAAPAGAQPVAKLLVSDGQSILVDRAVLIGRAPEARRFTSTEQPTLVTVPSRLHEISSTHVEVRPGTGADLGTAVVTDMGSTNGTVLVQPGLGPEDLKPGIAVQLIPGAIINLGDGVTIQVTRP</sequence>
<feature type="compositionally biased region" description="Low complexity" evidence="2">
    <location>
        <begin position="308"/>
        <end position="317"/>
    </location>
</feature>
<feature type="compositionally biased region" description="Low complexity" evidence="2">
    <location>
        <begin position="198"/>
        <end position="209"/>
    </location>
</feature>
<dbReference type="SUPFAM" id="SSF49879">
    <property type="entry name" value="SMAD/FHA domain"/>
    <property type="match status" value="1"/>
</dbReference>
<name>A0ABW3W0C5_9ACTN</name>
<feature type="region of interest" description="Disordered" evidence="2">
    <location>
        <begin position="184"/>
        <end position="322"/>
    </location>
</feature>
<keyword evidence="1" id="KW-0597">Phosphoprotein</keyword>
<dbReference type="PROSITE" id="PS50006">
    <property type="entry name" value="FHA_DOMAIN"/>
    <property type="match status" value="1"/>
</dbReference>
<evidence type="ECO:0000259" key="3">
    <source>
        <dbReference type="PROSITE" id="PS50006"/>
    </source>
</evidence>
<proteinExistence type="predicted"/>
<protein>
    <recommendedName>
        <fullName evidence="3">FHA domain-containing protein</fullName>
    </recommendedName>
</protein>
<organism evidence="4 5">
    <name type="scientific">Nocardioides ginsengisoli</name>
    <dbReference type="NCBI Taxonomy" id="363868"/>
    <lineage>
        <taxon>Bacteria</taxon>
        <taxon>Bacillati</taxon>
        <taxon>Actinomycetota</taxon>
        <taxon>Actinomycetes</taxon>
        <taxon>Propionibacteriales</taxon>
        <taxon>Nocardioidaceae</taxon>
        <taxon>Nocardioides</taxon>
    </lineage>
</organism>
<dbReference type="Gene3D" id="2.60.200.20">
    <property type="match status" value="1"/>
</dbReference>
<dbReference type="InterPro" id="IPR000253">
    <property type="entry name" value="FHA_dom"/>
</dbReference>
<reference evidence="5" key="1">
    <citation type="journal article" date="2019" name="Int. J. Syst. Evol. Microbiol.">
        <title>The Global Catalogue of Microorganisms (GCM) 10K type strain sequencing project: providing services to taxonomists for standard genome sequencing and annotation.</title>
        <authorList>
            <consortium name="The Broad Institute Genomics Platform"/>
            <consortium name="The Broad Institute Genome Sequencing Center for Infectious Disease"/>
            <person name="Wu L."/>
            <person name="Ma J."/>
        </authorList>
    </citation>
    <scope>NUCLEOTIDE SEQUENCE [LARGE SCALE GENOMIC DNA]</scope>
    <source>
        <strain evidence="5">CCUG 52478</strain>
    </source>
</reference>